<dbReference type="GeneTree" id="ENSGT01100000263473"/>
<protein>
    <recommendedName>
        <fullName evidence="3">C-type lectin domain-containing protein</fullName>
    </recommendedName>
</protein>
<dbReference type="InterPro" id="IPR016186">
    <property type="entry name" value="C-type_lectin-like/link_sf"/>
</dbReference>
<feature type="transmembrane region" description="Helical" evidence="1">
    <location>
        <begin position="286"/>
        <end position="306"/>
    </location>
</feature>
<dbReference type="AlphaFoldDB" id="A0A8C4D9M4"/>
<proteinExistence type="predicted"/>
<organism evidence="4 5">
    <name type="scientific">Dicentrarchus labrax</name>
    <name type="common">European seabass</name>
    <name type="synonym">Morone labrax</name>
    <dbReference type="NCBI Taxonomy" id="13489"/>
    <lineage>
        <taxon>Eukaryota</taxon>
        <taxon>Metazoa</taxon>
        <taxon>Chordata</taxon>
        <taxon>Craniata</taxon>
        <taxon>Vertebrata</taxon>
        <taxon>Euteleostomi</taxon>
        <taxon>Actinopterygii</taxon>
        <taxon>Neopterygii</taxon>
        <taxon>Teleostei</taxon>
        <taxon>Neoteleostei</taxon>
        <taxon>Acanthomorphata</taxon>
        <taxon>Eupercaria</taxon>
        <taxon>Moronidae</taxon>
        <taxon>Dicentrarchus</taxon>
    </lineage>
</organism>
<dbReference type="Ensembl" id="ENSDLAT00005000843.2">
    <property type="protein sequence ID" value="ENSDLAP00005000797.2"/>
    <property type="gene ID" value="ENSDLAG00005000402.2"/>
</dbReference>
<dbReference type="SMART" id="SM00034">
    <property type="entry name" value="CLECT"/>
    <property type="match status" value="2"/>
</dbReference>
<dbReference type="Proteomes" id="UP000694389">
    <property type="component" value="Unassembled WGS sequence"/>
</dbReference>
<evidence type="ECO:0000256" key="1">
    <source>
        <dbReference type="SAM" id="Phobius"/>
    </source>
</evidence>
<dbReference type="PANTHER" id="PTHR45784">
    <property type="entry name" value="C-TYPE LECTIN DOMAIN FAMILY 20 MEMBER A-RELATED"/>
    <property type="match status" value="1"/>
</dbReference>
<accession>A0A8C4D9M4</accession>
<dbReference type="PROSITE" id="PS50041">
    <property type="entry name" value="C_TYPE_LECTIN_2"/>
    <property type="match status" value="2"/>
</dbReference>
<dbReference type="InterPro" id="IPR001304">
    <property type="entry name" value="C-type_lectin-like"/>
</dbReference>
<feature type="domain" description="C-type lectin" evidence="3">
    <location>
        <begin position="164"/>
        <end position="271"/>
    </location>
</feature>
<keyword evidence="1" id="KW-0472">Membrane</keyword>
<keyword evidence="1" id="KW-1133">Transmembrane helix</keyword>
<feature type="chain" id="PRO_5035883054" description="C-type lectin domain-containing protein" evidence="2">
    <location>
        <begin position="31"/>
        <end position="309"/>
    </location>
</feature>
<dbReference type="InterPro" id="IPR016187">
    <property type="entry name" value="CTDL_fold"/>
</dbReference>
<evidence type="ECO:0000313" key="4">
    <source>
        <dbReference type="Ensembl" id="ENSDLAP00005000797.2"/>
    </source>
</evidence>
<evidence type="ECO:0000313" key="5">
    <source>
        <dbReference type="Proteomes" id="UP000694389"/>
    </source>
</evidence>
<reference evidence="4" key="2">
    <citation type="submission" date="2025-09" db="UniProtKB">
        <authorList>
            <consortium name="Ensembl"/>
        </authorList>
    </citation>
    <scope>IDENTIFICATION</scope>
</reference>
<name>A0A8C4D9M4_DICLA</name>
<keyword evidence="2" id="KW-0732">Signal</keyword>
<keyword evidence="5" id="KW-1185">Reference proteome</keyword>
<dbReference type="PROSITE" id="PS51257">
    <property type="entry name" value="PROKAR_LIPOPROTEIN"/>
    <property type="match status" value="1"/>
</dbReference>
<dbReference type="PANTHER" id="PTHR45784:SF3">
    <property type="entry name" value="C-TYPE LECTIN DOMAIN FAMILY 4 MEMBER K-LIKE-RELATED"/>
    <property type="match status" value="1"/>
</dbReference>
<feature type="domain" description="C-type lectin" evidence="3">
    <location>
        <begin position="34"/>
        <end position="149"/>
    </location>
</feature>
<dbReference type="SUPFAM" id="SSF56436">
    <property type="entry name" value="C-type lectin-like"/>
    <property type="match status" value="2"/>
</dbReference>
<sequence>MKMPPACTPVHPGIRRTMLCILLLSGMCSCLHNYYLIDEPKTWLEARQYCKENYKDLATIDNMEDMERLISAAGSGYEGKVWIGLTDKPFSWGWSLSESGFYGQGEKNFRKWNNSEPDNMKKQKWLCTVFSNGVWNDCFCEDVFTFVCYDKNRPGSESTSSGKYIYINKVFNWWGARQYCRNHHTDLASVRNETENMRIQEVVPRDKFVFIGLHRIVWHWWSDKTKPNFENWADGHPVSPTDTCATSVINAIHHGKWVENHCDEKLHFICHNSELCSTLHCVMFIMWHHISEHILIYSSLYLYLYLITR</sequence>
<keyword evidence="1" id="KW-0812">Transmembrane</keyword>
<dbReference type="Pfam" id="PF00059">
    <property type="entry name" value="Lectin_C"/>
    <property type="match status" value="2"/>
</dbReference>
<evidence type="ECO:0000256" key="2">
    <source>
        <dbReference type="SAM" id="SignalP"/>
    </source>
</evidence>
<evidence type="ECO:0000259" key="3">
    <source>
        <dbReference type="PROSITE" id="PS50041"/>
    </source>
</evidence>
<feature type="signal peptide" evidence="2">
    <location>
        <begin position="1"/>
        <end position="30"/>
    </location>
</feature>
<reference evidence="4" key="1">
    <citation type="submission" date="2025-08" db="UniProtKB">
        <authorList>
            <consortium name="Ensembl"/>
        </authorList>
    </citation>
    <scope>IDENTIFICATION</scope>
</reference>
<dbReference type="Gene3D" id="3.10.100.10">
    <property type="entry name" value="Mannose-Binding Protein A, subunit A"/>
    <property type="match status" value="2"/>
</dbReference>